<keyword evidence="1" id="KW-1133">Transmembrane helix</keyword>
<name>A0A7W7FSS2_9PSEU</name>
<dbReference type="RefSeq" id="WP_185002112.1">
    <property type="nucleotide sequence ID" value="NZ_BAAAUI010000029.1"/>
</dbReference>
<keyword evidence="3" id="KW-1185">Reference proteome</keyword>
<accession>A0A7W7FSS2</accession>
<proteinExistence type="predicted"/>
<dbReference type="EMBL" id="JACHMH010000001">
    <property type="protein sequence ID" value="MBB4676265.1"/>
    <property type="molecule type" value="Genomic_DNA"/>
</dbReference>
<keyword evidence="1" id="KW-0812">Transmembrane</keyword>
<evidence type="ECO:0000256" key="1">
    <source>
        <dbReference type="SAM" id="Phobius"/>
    </source>
</evidence>
<keyword evidence="1" id="KW-0472">Membrane</keyword>
<comment type="caution">
    <text evidence="2">The sequence shown here is derived from an EMBL/GenBank/DDBJ whole genome shotgun (WGS) entry which is preliminary data.</text>
</comment>
<reference evidence="2 3" key="1">
    <citation type="submission" date="2020-08" db="EMBL/GenBank/DDBJ databases">
        <title>Sequencing the genomes of 1000 actinobacteria strains.</title>
        <authorList>
            <person name="Klenk H.-P."/>
        </authorList>
    </citation>
    <scope>NUCLEOTIDE SEQUENCE [LARGE SCALE GENOMIC DNA]</scope>
    <source>
        <strain evidence="2 3">DSM 44230</strain>
    </source>
</reference>
<feature type="transmembrane region" description="Helical" evidence="1">
    <location>
        <begin position="89"/>
        <end position="113"/>
    </location>
</feature>
<feature type="transmembrane region" description="Helical" evidence="1">
    <location>
        <begin position="55"/>
        <end position="77"/>
    </location>
</feature>
<dbReference type="Proteomes" id="UP000533598">
    <property type="component" value="Unassembled WGS sequence"/>
</dbReference>
<organism evidence="2 3">
    <name type="scientific">Crossiella cryophila</name>
    <dbReference type="NCBI Taxonomy" id="43355"/>
    <lineage>
        <taxon>Bacteria</taxon>
        <taxon>Bacillati</taxon>
        <taxon>Actinomycetota</taxon>
        <taxon>Actinomycetes</taxon>
        <taxon>Pseudonocardiales</taxon>
        <taxon>Pseudonocardiaceae</taxon>
        <taxon>Crossiella</taxon>
    </lineage>
</organism>
<sequence>MSRSRTTWLATPLVATLGTLAGVLALYFGEAALVPWLSGPGDPPCGQPDCVLGVGLQMMAAAVLLVLVAAVVGIWLGRRHRDTADRASAVLRGFVVCGYCLLAYAIQSVIAWWPK</sequence>
<evidence type="ECO:0000313" key="3">
    <source>
        <dbReference type="Proteomes" id="UP000533598"/>
    </source>
</evidence>
<dbReference type="AlphaFoldDB" id="A0A7W7FSS2"/>
<evidence type="ECO:0000313" key="2">
    <source>
        <dbReference type="EMBL" id="MBB4676265.1"/>
    </source>
</evidence>
<protein>
    <submittedName>
        <fullName evidence="2">Uncharacterized protein</fullName>
    </submittedName>
</protein>
<gene>
    <name evidence="2" type="ORF">HNR67_002383</name>
</gene>